<dbReference type="AlphaFoldDB" id="A0A8J3JMH3"/>
<name>A0A8J3JMH3_9ACTN</name>
<feature type="region of interest" description="Disordered" evidence="1">
    <location>
        <begin position="106"/>
        <end position="147"/>
    </location>
</feature>
<dbReference type="Proteomes" id="UP000601223">
    <property type="component" value="Unassembled WGS sequence"/>
</dbReference>
<feature type="signal peptide" evidence="2">
    <location>
        <begin position="1"/>
        <end position="19"/>
    </location>
</feature>
<dbReference type="InterPro" id="IPR036182">
    <property type="entry name" value="PCuAC_sf"/>
</dbReference>
<comment type="caution">
    <text evidence="3">The sequence shown here is derived from an EMBL/GenBank/DDBJ whole genome shotgun (WGS) entry which is preliminary data.</text>
</comment>
<sequence>MLFAGGAAAAVLALSGCGAGMISQTADQVAAVPGFSATVPVPDGGNIALRDAMVGYPGIKGYPAGADAPLQLRIFNDTDEPVTLESISSNDAASVKLGTVADLKASPTPAAASPTASPTGAASASPKASGSPSPAASPSPSAAAAPAKPVIQPGGYLELTPQAGQLALLTGLKKPLANGEGVHLKLTFSNGVVIETLPGTVVPVAPPLSLAPRVPVAPSPRPGTEGEGH</sequence>
<keyword evidence="4" id="KW-1185">Reference proteome</keyword>
<gene>
    <name evidence="3" type="ORF">Cba03nite_27570</name>
</gene>
<feature type="chain" id="PRO_5038679093" description="Copper chaperone PCu(A)C" evidence="2">
    <location>
        <begin position="20"/>
        <end position="229"/>
    </location>
</feature>
<keyword evidence="2" id="KW-0732">Signal</keyword>
<reference evidence="3 4" key="1">
    <citation type="submission" date="2021-01" db="EMBL/GenBank/DDBJ databases">
        <title>Whole genome shotgun sequence of Catellatospora bangladeshensis NBRC 107357.</title>
        <authorList>
            <person name="Komaki H."/>
            <person name="Tamura T."/>
        </authorList>
    </citation>
    <scope>NUCLEOTIDE SEQUENCE [LARGE SCALE GENOMIC DNA]</scope>
    <source>
        <strain evidence="3 4">NBRC 107357</strain>
    </source>
</reference>
<evidence type="ECO:0000256" key="2">
    <source>
        <dbReference type="SAM" id="SignalP"/>
    </source>
</evidence>
<evidence type="ECO:0000256" key="1">
    <source>
        <dbReference type="SAM" id="MobiDB-lite"/>
    </source>
</evidence>
<dbReference type="Gene3D" id="2.60.40.1890">
    <property type="entry name" value="PCu(A)C copper chaperone"/>
    <property type="match status" value="1"/>
</dbReference>
<evidence type="ECO:0008006" key="5">
    <source>
        <dbReference type="Google" id="ProtNLM"/>
    </source>
</evidence>
<accession>A0A8J3JMH3</accession>
<evidence type="ECO:0000313" key="4">
    <source>
        <dbReference type="Proteomes" id="UP000601223"/>
    </source>
</evidence>
<organism evidence="3 4">
    <name type="scientific">Catellatospora bangladeshensis</name>
    <dbReference type="NCBI Taxonomy" id="310355"/>
    <lineage>
        <taxon>Bacteria</taxon>
        <taxon>Bacillati</taxon>
        <taxon>Actinomycetota</taxon>
        <taxon>Actinomycetes</taxon>
        <taxon>Micromonosporales</taxon>
        <taxon>Micromonosporaceae</taxon>
        <taxon>Catellatospora</taxon>
    </lineage>
</organism>
<protein>
    <recommendedName>
        <fullName evidence="5">Copper chaperone PCu(A)C</fullName>
    </recommendedName>
</protein>
<dbReference type="EMBL" id="BONF01000013">
    <property type="protein sequence ID" value="GIF81408.1"/>
    <property type="molecule type" value="Genomic_DNA"/>
</dbReference>
<evidence type="ECO:0000313" key="3">
    <source>
        <dbReference type="EMBL" id="GIF81408.1"/>
    </source>
</evidence>
<proteinExistence type="predicted"/>